<reference evidence="2 3" key="1">
    <citation type="submission" date="2014-02" db="EMBL/GenBank/DDBJ databases">
        <authorList>
            <person name="Sibley D."/>
            <person name="Venepally P."/>
            <person name="Karamycheva S."/>
            <person name="Hadjithomas M."/>
            <person name="Khan A."/>
            <person name="Brunk B."/>
            <person name="Roos D."/>
            <person name="Caler E."/>
            <person name="Lorenzi H."/>
        </authorList>
    </citation>
    <scope>NUCLEOTIDE SEQUENCE [LARGE SCALE GENOMIC DNA]</scope>
    <source>
        <strain evidence="2 3">GAB2-2007-GAL-DOM2</strain>
    </source>
</reference>
<dbReference type="Proteomes" id="UP000028837">
    <property type="component" value="Unassembled WGS sequence"/>
</dbReference>
<proteinExistence type="predicted"/>
<dbReference type="AlphaFoldDB" id="A0A086K702"/>
<name>A0A086K702_TOXGO</name>
<sequence>MQPPSAQAHAALQISRFLPRLSDFLLWRGGCPSSFPSVWACSSSSFFRLAPHLCSLGDRRPGLSSSGRLSTSFRQSFRRSRLPQRTVFLLRSSLLLSFLLSTSIPPFFSSAFLSRVLFSLFSSSSLFLSYQN</sequence>
<organism evidence="2 3">
    <name type="scientific">Toxoplasma gondii GAB2-2007-GAL-DOM2</name>
    <dbReference type="NCBI Taxonomy" id="1130820"/>
    <lineage>
        <taxon>Eukaryota</taxon>
        <taxon>Sar</taxon>
        <taxon>Alveolata</taxon>
        <taxon>Apicomplexa</taxon>
        <taxon>Conoidasida</taxon>
        <taxon>Coccidia</taxon>
        <taxon>Eucoccidiorida</taxon>
        <taxon>Eimeriorina</taxon>
        <taxon>Sarcocystidae</taxon>
        <taxon>Toxoplasma</taxon>
    </lineage>
</organism>
<evidence type="ECO:0000256" key="1">
    <source>
        <dbReference type="SAM" id="Phobius"/>
    </source>
</evidence>
<dbReference type="VEuPathDB" id="ToxoDB:TGDOM2_286810"/>
<keyword evidence="1" id="KW-1133">Transmembrane helix</keyword>
<feature type="transmembrane region" description="Helical" evidence="1">
    <location>
        <begin position="88"/>
        <end position="106"/>
    </location>
</feature>
<gene>
    <name evidence="2" type="ORF">TGDOM2_286810</name>
</gene>
<keyword evidence="1 2" id="KW-0812">Transmembrane</keyword>
<comment type="caution">
    <text evidence="2">The sequence shown here is derived from an EMBL/GenBank/DDBJ whole genome shotgun (WGS) entry which is preliminary data.</text>
</comment>
<dbReference type="EMBL" id="AHZU02000790">
    <property type="protein sequence ID" value="KFG40170.1"/>
    <property type="molecule type" value="Genomic_DNA"/>
</dbReference>
<accession>A0A086K702</accession>
<keyword evidence="1" id="KW-0472">Membrane</keyword>
<evidence type="ECO:0000313" key="2">
    <source>
        <dbReference type="EMBL" id="KFG40170.1"/>
    </source>
</evidence>
<protein>
    <submittedName>
        <fullName evidence="2">Putative transmembrane protein</fullName>
    </submittedName>
</protein>
<evidence type="ECO:0000313" key="3">
    <source>
        <dbReference type="Proteomes" id="UP000028837"/>
    </source>
</evidence>